<sequence>MDTVPRVFVERVILLAGAPDHYDSFKPLSFVPVRGHWGRYAQLLMDKTEHFEVHISVDAQCFHCCPVGSRKLVRVEDILQKKHVNVAKIVVLSKPHVPRGVYMIDEQKNMLKRLLSRSNGLTCVEIENCTPLMGEILEAIPRVKDLILQNAAECNPVVLALVEKHVQSLVLLGLGTAVVPRSFFPVIRKFLVECEFDVFEAGFAREDEDFAREIMKPIAASLKKRVEGLNPCVLVKGSQLLVEYLEKTLRVEDERCWFVQNHTIAWEYYNCPAELPFLEALRVEDERCWLVENHTIVTEYYNCPAELPFLVSLFINR</sequence>
<proteinExistence type="predicted"/>
<accession>A0A1I7YW12</accession>
<dbReference type="WBParaSite" id="L893_g20291.t1">
    <property type="protein sequence ID" value="L893_g20291.t1"/>
    <property type="gene ID" value="L893_g20291"/>
</dbReference>
<keyword evidence="1" id="KW-1185">Reference proteome</keyword>
<organism evidence="1 2">
    <name type="scientific">Steinernema glaseri</name>
    <dbReference type="NCBI Taxonomy" id="37863"/>
    <lineage>
        <taxon>Eukaryota</taxon>
        <taxon>Metazoa</taxon>
        <taxon>Ecdysozoa</taxon>
        <taxon>Nematoda</taxon>
        <taxon>Chromadorea</taxon>
        <taxon>Rhabditida</taxon>
        <taxon>Tylenchina</taxon>
        <taxon>Panagrolaimomorpha</taxon>
        <taxon>Strongyloidoidea</taxon>
        <taxon>Steinernematidae</taxon>
        <taxon>Steinernema</taxon>
    </lineage>
</organism>
<evidence type="ECO:0000313" key="1">
    <source>
        <dbReference type="Proteomes" id="UP000095287"/>
    </source>
</evidence>
<reference evidence="2" key="1">
    <citation type="submission" date="2016-11" db="UniProtKB">
        <authorList>
            <consortium name="WormBaseParasite"/>
        </authorList>
    </citation>
    <scope>IDENTIFICATION</scope>
</reference>
<name>A0A1I7YW12_9BILA</name>
<evidence type="ECO:0000313" key="2">
    <source>
        <dbReference type="WBParaSite" id="L893_g20291.t1"/>
    </source>
</evidence>
<protein>
    <submittedName>
        <fullName evidence="2">Radical SAM protein</fullName>
    </submittedName>
</protein>
<dbReference type="Proteomes" id="UP000095287">
    <property type="component" value="Unplaced"/>
</dbReference>
<dbReference type="AlphaFoldDB" id="A0A1I7YW12"/>